<feature type="transmembrane region" description="Helical" evidence="7">
    <location>
        <begin position="134"/>
        <end position="153"/>
    </location>
</feature>
<feature type="transmembrane region" description="Helical" evidence="7">
    <location>
        <begin position="184"/>
        <end position="209"/>
    </location>
</feature>
<dbReference type="InterPro" id="IPR002293">
    <property type="entry name" value="AA/rel_permease1"/>
</dbReference>
<comment type="subcellular location">
    <subcellularLocation>
        <location evidence="1">Cell membrane</location>
        <topology evidence="1">Multi-pass membrane protein</topology>
    </subcellularLocation>
</comment>
<feature type="compositionally biased region" description="Low complexity" evidence="6">
    <location>
        <begin position="62"/>
        <end position="73"/>
    </location>
</feature>
<feature type="compositionally biased region" description="Pro residues" evidence="6">
    <location>
        <begin position="50"/>
        <end position="61"/>
    </location>
</feature>
<keyword evidence="4 7" id="KW-1133">Transmembrane helix</keyword>
<evidence type="ECO:0000256" key="5">
    <source>
        <dbReference type="ARBA" id="ARBA00023136"/>
    </source>
</evidence>
<reference evidence="8 9" key="1">
    <citation type="submission" date="2019-11" db="EMBL/GenBank/DDBJ databases">
        <title>Cellulosimicrobium composti sp. nov. isolated from a compost.</title>
        <authorList>
            <person name="Yang Y."/>
        </authorList>
    </citation>
    <scope>NUCLEOTIDE SEQUENCE [LARGE SCALE GENOMIC DNA]</scope>
    <source>
        <strain evidence="8 9">BIT-GX5</strain>
    </source>
</reference>
<evidence type="ECO:0000313" key="8">
    <source>
        <dbReference type="EMBL" id="MTG90032.1"/>
    </source>
</evidence>
<dbReference type="Pfam" id="PF13520">
    <property type="entry name" value="AA_permease_2"/>
    <property type="match status" value="1"/>
</dbReference>
<evidence type="ECO:0000256" key="3">
    <source>
        <dbReference type="ARBA" id="ARBA00022692"/>
    </source>
</evidence>
<feature type="transmembrane region" description="Helical" evidence="7">
    <location>
        <begin position="471"/>
        <end position="502"/>
    </location>
</feature>
<proteinExistence type="predicted"/>
<evidence type="ECO:0000313" key="9">
    <source>
        <dbReference type="Proteomes" id="UP000440668"/>
    </source>
</evidence>
<sequence>MAQPSPRANYSRRRVRSRGRGGGAGGVVAGGRESGSVPERCTGRGLLHEPVPPAAPRPPPTIGTAPRRSPPGTDRARPGRTRRRWCWHAVRVTSTADQPSLARRLGTTDAVVVGLASMVGAGVFSAFAPAAAAAGTGLLVGLAVAAVVAYANATSSAQLAAQHPTSGGTYVYGREHLGPWWGYLAGWGFVVGKTASCAAMALVLAAYAAPPGWERPVAAAAVVLLTAVGYRGVTRTARLARGIVAVALVAIATAVVASLAGTAPRWSAALDPDGAHGGWYGVLQAAGLLFFAFAGYARVATLGEEVRDPRRTIPRAVVLSLGTVVVLYAVVAVTLLAVLGPARLAASAAPLADAVAAGSWTWAGPVVSVGAVAASAGALLALLAGVSRTGLAMARTGDLPAWLAAVHPVHRVPHRAELAVGAVVVVLVLTTDLRGAIGFSSFGVLVYYLVANLSALRQSAPHRRYPRALQALGAVGCVALVVTLPLASVVAGAVVLAVGVALRAVRVRS</sequence>
<keyword evidence="5 7" id="KW-0472">Membrane</keyword>
<comment type="caution">
    <text evidence="8">The sequence shown here is derived from an EMBL/GenBank/DDBJ whole genome shotgun (WGS) entry which is preliminary data.</text>
</comment>
<name>A0A6N7ZKU8_9MICO</name>
<dbReference type="InterPro" id="IPR050367">
    <property type="entry name" value="APC_superfamily"/>
</dbReference>
<evidence type="ECO:0000256" key="2">
    <source>
        <dbReference type="ARBA" id="ARBA00022475"/>
    </source>
</evidence>
<feature type="transmembrane region" description="Helical" evidence="7">
    <location>
        <begin position="245"/>
        <end position="266"/>
    </location>
</feature>
<feature type="transmembrane region" description="Helical" evidence="7">
    <location>
        <begin position="278"/>
        <end position="297"/>
    </location>
</feature>
<feature type="transmembrane region" description="Helical" evidence="7">
    <location>
        <begin position="110"/>
        <end position="128"/>
    </location>
</feature>
<evidence type="ECO:0000256" key="6">
    <source>
        <dbReference type="SAM" id="MobiDB-lite"/>
    </source>
</evidence>
<evidence type="ECO:0000256" key="4">
    <source>
        <dbReference type="ARBA" id="ARBA00022989"/>
    </source>
</evidence>
<evidence type="ECO:0000256" key="7">
    <source>
        <dbReference type="SAM" id="Phobius"/>
    </source>
</evidence>
<dbReference type="PANTHER" id="PTHR42770">
    <property type="entry name" value="AMINO ACID TRANSPORTER-RELATED"/>
    <property type="match status" value="1"/>
</dbReference>
<gene>
    <name evidence="8" type="ORF">GJV82_13925</name>
</gene>
<feature type="compositionally biased region" description="Gly residues" evidence="6">
    <location>
        <begin position="20"/>
        <end position="33"/>
    </location>
</feature>
<feature type="transmembrane region" description="Helical" evidence="7">
    <location>
        <begin position="362"/>
        <end position="386"/>
    </location>
</feature>
<feature type="transmembrane region" description="Helical" evidence="7">
    <location>
        <begin position="215"/>
        <end position="233"/>
    </location>
</feature>
<keyword evidence="3 7" id="KW-0812">Transmembrane</keyword>
<feature type="compositionally biased region" description="Basic residues" evidence="6">
    <location>
        <begin position="10"/>
        <end position="19"/>
    </location>
</feature>
<protein>
    <submittedName>
        <fullName evidence="8">Amino acid permease</fullName>
    </submittedName>
</protein>
<dbReference type="EMBL" id="WMKA01000036">
    <property type="protein sequence ID" value="MTG90032.1"/>
    <property type="molecule type" value="Genomic_DNA"/>
</dbReference>
<organism evidence="8 9">
    <name type="scientific">Cellulosimicrobium composti</name>
    <dbReference type="NCBI Taxonomy" id="2672572"/>
    <lineage>
        <taxon>Bacteria</taxon>
        <taxon>Bacillati</taxon>
        <taxon>Actinomycetota</taxon>
        <taxon>Actinomycetes</taxon>
        <taxon>Micrococcales</taxon>
        <taxon>Promicromonosporaceae</taxon>
        <taxon>Cellulosimicrobium</taxon>
    </lineage>
</organism>
<dbReference type="AlphaFoldDB" id="A0A6N7ZKU8"/>
<dbReference type="Proteomes" id="UP000440668">
    <property type="component" value="Unassembled WGS sequence"/>
</dbReference>
<accession>A0A6N7ZKU8</accession>
<dbReference type="GO" id="GO:0022857">
    <property type="term" value="F:transmembrane transporter activity"/>
    <property type="evidence" value="ECO:0007669"/>
    <property type="project" value="InterPro"/>
</dbReference>
<dbReference type="Gene3D" id="1.20.1740.10">
    <property type="entry name" value="Amino acid/polyamine transporter I"/>
    <property type="match status" value="1"/>
</dbReference>
<evidence type="ECO:0000256" key="1">
    <source>
        <dbReference type="ARBA" id="ARBA00004651"/>
    </source>
</evidence>
<keyword evidence="2" id="KW-1003">Cell membrane</keyword>
<feature type="region of interest" description="Disordered" evidence="6">
    <location>
        <begin position="1"/>
        <end position="81"/>
    </location>
</feature>
<dbReference type="PANTHER" id="PTHR42770:SF7">
    <property type="entry name" value="MEMBRANE PROTEIN"/>
    <property type="match status" value="1"/>
</dbReference>
<dbReference type="GO" id="GO:0005886">
    <property type="term" value="C:plasma membrane"/>
    <property type="evidence" value="ECO:0007669"/>
    <property type="project" value="UniProtKB-SubCell"/>
</dbReference>
<feature type="transmembrane region" description="Helical" evidence="7">
    <location>
        <begin position="418"/>
        <end position="451"/>
    </location>
</feature>
<feature type="transmembrane region" description="Helical" evidence="7">
    <location>
        <begin position="317"/>
        <end position="342"/>
    </location>
</feature>